<sequence length="124" mass="12956">MPRRITIIVVAATALASTPVTTAVASATASQSISPATHFYPADPAPDAGDQSTAEQRVVEGYVNKQADCTPDLPANPQSVTWDPPGFAPNVGGTGNINDADPRLGGRFVADYVNGHWNIAYPYC</sequence>
<keyword evidence="2" id="KW-0732">Signal</keyword>
<evidence type="ECO:0000313" key="3">
    <source>
        <dbReference type="EMBL" id="GFG93045.1"/>
    </source>
</evidence>
<feature type="region of interest" description="Disordered" evidence="1">
    <location>
        <begin position="72"/>
        <end position="100"/>
    </location>
</feature>
<gene>
    <name evidence="3" type="ORF">MBOU_50870</name>
</gene>
<dbReference type="RefSeq" id="WP_163717890.1">
    <property type="nucleotide sequence ID" value="NZ_BLKZ01000001.1"/>
</dbReference>
<comment type="caution">
    <text evidence="3">The sequence shown here is derived from an EMBL/GenBank/DDBJ whole genome shotgun (WGS) entry which is preliminary data.</text>
</comment>
<protein>
    <recommendedName>
        <fullName evidence="5">Integrase</fullName>
    </recommendedName>
</protein>
<evidence type="ECO:0000256" key="1">
    <source>
        <dbReference type="SAM" id="MobiDB-lite"/>
    </source>
</evidence>
<evidence type="ECO:0008006" key="5">
    <source>
        <dbReference type="Google" id="ProtNLM"/>
    </source>
</evidence>
<evidence type="ECO:0000313" key="4">
    <source>
        <dbReference type="Proteomes" id="UP000465360"/>
    </source>
</evidence>
<feature type="region of interest" description="Disordered" evidence="1">
    <location>
        <begin position="26"/>
        <end position="54"/>
    </location>
</feature>
<dbReference type="EMBL" id="BLKZ01000001">
    <property type="protein sequence ID" value="GFG93045.1"/>
    <property type="molecule type" value="Genomic_DNA"/>
</dbReference>
<dbReference type="AlphaFoldDB" id="A0A7I9YWL3"/>
<feature type="signal peptide" evidence="2">
    <location>
        <begin position="1"/>
        <end position="22"/>
    </location>
</feature>
<dbReference type="Proteomes" id="UP000465360">
    <property type="component" value="Unassembled WGS sequence"/>
</dbReference>
<name>A0A7I9YWL3_MYCBU</name>
<accession>A0A7I9YWL3</accession>
<organism evidence="3 4">
    <name type="scientific">Mycobacterium bourgelatii</name>
    <dbReference type="NCBI Taxonomy" id="1273442"/>
    <lineage>
        <taxon>Bacteria</taxon>
        <taxon>Bacillati</taxon>
        <taxon>Actinomycetota</taxon>
        <taxon>Actinomycetes</taxon>
        <taxon>Mycobacteriales</taxon>
        <taxon>Mycobacteriaceae</taxon>
        <taxon>Mycobacterium</taxon>
    </lineage>
</organism>
<feature type="chain" id="PRO_5039709668" description="Integrase" evidence="2">
    <location>
        <begin position="23"/>
        <end position="124"/>
    </location>
</feature>
<reference evidence="3 4" key="1">
    <citation type="journal article" date="2019" name="Emerg. Microbes Infect.">
        <title>Comprehensive subspecies identification of 175 nontuberculous mycobacteria species based on 7547 genomic profiles.</title>
        <authorList>
            <person name="Matsumoto Y."/>
            <person name="Kinjo T."/>
            <person name="Motooka D."/>
            <person name="Nabeya D."/>
            <person name="Jung N."/>
            <person name="Uechi K."/>
            <person name="Horii T."/>
            <person name="Iida T."/>
            <person name="Fujita J."/>
            <person name="Nakamura S."/>
        </authorList>
    </citation>
    <scope>NUCLEOTIDE SEQUENCE [LARGE SCALE GENOMIC DNA]</scope>
    <source>
        <strain evidence="3 4">JCM 30725</strain>
    </source>
</reference>
<proteinExistence type="predicted"/>
<keyword evidence="4" id="KW-1185">Reference proteome</keyword>
<evidence type="ECO:0000256" key="2">
    <source>
        <dbReference type="SAM" id="SignalP"/>
    </source>
</evidence>